<dbReference type="InterPro" id="IPR008147">
    <property type="entry name" value="Gln_synt_N"/>
</dbReference>
<accession>A0ABT8EVA5</accession>
<evidence type="ECO:0000259" key="7">
    <source>
        <dbReference type="PROSITE" id="PS51986"/>
    </source>
</evidence>
<organism evidence="9 10">
    <name type="scientific">Nocardioides abyssi</name>
    <dbReference type="NCBI Taxonomy" id="3058370"/>
    <lineage>
        <taxon>Bacteria</taxon>
        <taxon>Bacillati</taxon>
        <taxon>Actinomycetota</taxon>
        <taxon>Actinomycetes</taxon>
        <taxon>Propionibacteriales</taxon>
        <taxon>Nocardioidaceae</taxon>
        <taxon>Nocardioides</taxon>
    </lineage>
</organism>
<dbReference type="RefSeq" id="WP_300961180.1">
    <property type="nucleotide sequence ID" value="NZ_JAUHJR010000004.1"/>
</dbReference>
<protein>
    <submittedName>
        <fullName evidence="9">Glutamine synthetase family protein</fullName>
        <ecNumber evidence="9">6.3.1.-</ecNumber>
    </submittedName>
</protein>
<comment type="similarity">
    <text evidence="1 5 6">Belongs to the glutamine synthetase family.</text>
</comment>
<keyword evidence="2 9" id="KW-0436">Ligase</keyword>
<keyword evidence="3" id="KW-0547">Nucleotide-binding</keyword>
<dbReference type="GO" id="GO:0016874">
    <property type="term" value="F:ligase activity"/>
    <property type="evidence" value="ECO:0007669"/>
    <property type="project" value="UniProtKB-KW"/>
</dbReference>
<dbReference type="InterPro" id="IPR036651">
    <property type="entry name" value="Gln_synt_N_sf"/>
</dbReference>
<dbReference type="SUPFAM" id="SSF54368">
    <property type="entry name" value="Glutamine synthetase, N-terminal domain"/>
    <property type="match status" value="1"/>
</dbReference>
<evidence type="ECO:0000256" key="3">
    <source>
        <dbReference type="ARBA" id="ARBA00022741"/>
    </source>
</evidence>
<dbReference type="Gene3D" id="3.30.590.10">
    <property type="entry name" value="Glutamine synthetase/guanido kinase, catalytic domain"/>
    <property type="match status" value="1"/>
</dbReference>
<reference evidence="9" key="1">
    <citation type="submission" date="2023-06" db="EMBL/GenBank/DDBJ databases">
        <title>Draft genome sequence of Nocardioides sp. SOB72.</title>
        <authorList>
            <person name="Zhang G."/>
        </authorList>
    </citation>
    <scope>NUCLEOTIDE SEQUENCE</scope>
    <source>
        <strain evidence="9">SOB72</strain>
    </source>
</reference>
<evidence type="ECO:0000256" key="1">
    <source>
        <dbReference type="ARBA" id="ARBA00009897"/>
    </source>
</evidence>
<evidence type="ECO:0000313" key="10">
    <source>
        <dbReference type="Proteomes" id="UP001168537"/>
    </source>
</evidence>
<dbReference type="SMART" id="SM01230">
    <property type="entry name" value="Gln-synt_C"/>
    <property type="match status" value="1"/>
</dbReference>
<keyword evidence="4" id="KW-0067">ATP-binding</keyword>
<dbReference type="EMBL" id="JAUHJR010000004">
    <property type="protein sequence ID" value="MDN4162102.1"/>
    <property type="molecule type" value="Genomic_DNA"/>
</dbReference>
<comment type="caution">
    <text evidence="9">The sequence shown here is derived from an EMBL/GenBank/DDBJ whole genome shotgun (WGS) entry which is preliminary data.</text>
</comment>
<proteinExistence type="inferred from homology"/>
<dbReference type="Proteomes" id="UP001168537">
    <property type="component" value="Unassembled WGS sequence"/>
</dbReference>
<dbReference type="Gene3D" id="3.10.20.70">
    <property type="entry name" value="Glutamine synthetase, N-terminal domain"/>
    <property type="match status" value="1"/>
</dbReference>
<evidence type="ECO:0000256" key="6">
    <source>
        <dbReference type="RuleBase" id="RU000384"/>
    </source>
</evidence>
<evidence type="ECO:0000313" key="9">
    <source>
        <dbReference type="EMBL" id="MDN4162102.1"/>
    </source>
</evidence>
<evidence type="ECO:0000259" key="8">
    <source>
        <dbReference type="PROSITE" id="PS51987"/>
    </source>
</evidence>
<dbReference type="InterPro" id="IPR014746">
    <property type="entry name" value="Gln_synth/guanido_kin_cat_dom"/>
</dbReference>
<dbReference type="PROSITE" id="PS51986">
    <property type="entry name" value="GS_BETA_GRASP"/>
    <property type="match status" value="1"/>
</dbReference>
<dbReference type="Pfam" id="PF00120">
    <property type="entry name" value="Gln-synt_C"/>
    <property type="match status" value="1"/>
</dbReference>
<dbReference type="EC" id="6.3.1.-" evidence="9"/>
<sequence length="463" mass="51497">MTDLTAGTEQPVNDRMLTLDRLRRLVADGEVDTVVMAFTDMQGRLQGKRLHAQYFLDVALEAGTEGCNYLLAVDIDMDTVDGYAISSWERGYGDMEWLPDWRTLRLLPHLPATAMVQCDLVWPDHAPVAESPRTILKTQLDRASERGWTAQAGTELEFIVFEDTYEEAFARNYQQLRPANQYNVDYSILGTTRVEPLLRDIRNTMYAAGMDVEGAKGECNLGQHEIGFLYNEALVTADHHVVYKTAAKEIAALHGKSLTFMAKYDQREGSSCHIHLSLRGTDGELVFWDAERDGRTPIYDQFIAGLLATMRDFTLLYAPNINSYKRFADGSFAPTAIAWGMDNRTCAVRLVGSGASARLENRVPGGDVNPYLAIAAMIAGGLHGIENELDPVPATEGNAYTQGLELVPRTLREARDAFASSQVARSAFGDAVVDHYTNMADVELKAFDAAVTDWELRRGFERM</sequence>
<evidence type="ECO:0000256" key="4">
    <source>
        <dbReference type="ARBA" id="ARBA00022840"/>
    </source>
</evidence>
<evidence type="ECO:0000256" key="5">
    <source>
        <dbReference type="PROSITE-ProRule" id="PRU01330"/>
    </source>
</evidence>
<name>A0ABT8EVA5_9ACTN</name>
<dbReference type="InterPro" id="IPR008146">
    <property type="entry name" value="Gln_synth_cat_dom"/>
</dbReference>
<evidence type="ECO:0000256" key="2">
    <source>
        <dbReference type="ARBA" id="ARBA00022598"/>
    </source>
</evidence>
<dbReference type="PANTHER" id="PTHR43785:SF12">
    <property type="entry name" value="TYPE-1 GLUTAMINE SYNTHETASE 2"/>
    <property type="match status" value="1"/>
</dbReference>
<dbReference type="PANTHER" id="PTHR43785">
    <property type="entry name" value="GAMMA-GLUTAMYLPUTRESCINE SYNTHETASE"/>
    <property type="match status" value="1"/>
</dbReference>
<feature type="domain" description="GS beta-grasp" evidence="7">
    <location>
        <begin position="29"/>
        <end position="125"/>
    </location>
</feature>
<keyword evidence="10" id="KW-1185">Reference proteome</keyword>
<gene>
    <name evidence="9" type="ORF">QWY29_12125</name>
</gene>
<feature type="domain" description="GS catalytic" evidence="8">
    <location>
        <begin position="132"/>
        <end position="463"/>
    </location>
</feature>
<dbReference type="PROSITE" id="PS51987">
    <property type="entry name" value="GS_CATALYTIC"/>
    <property type="match status" value="1"/>
</dbReference>
<dbReference type="SUPFAM" id="SSF55931">
    <property type="entry name" value="Glutamine synthetase/guanido kinase"/>
    <property type="match status" value="1"/>
</dbReference>